<feature type="compositionally biased region" description="Low complexity" evidence="1">
    <location>
        <begin position="53"/>
        <end position="68"/>
    </location>
</feature>
<dbReference type="Proteomes" id="UP000243308">
    <property type="component" value="Unassembled WGS sequence"/>
</dbReference>
<gene>
    <name evidence="2" type="ORF">MVEG_11500</name>
</gene>
<organism evidence="2 3">
    <name type="scientific">Podila verticillata NRRL 6337</name>
    <dbReference type="NCBI Taxonomy" id="1069443"/>
    <lineage>
        <taxon>Eukaryota</taxon>
        <taxon>Fungi</taxon>
        <taxon>Fungi incertae sedis</taxon>
        <taxon>Mucoromycota</taxon>
        <taxon>Mortierellomycotina</taxon>
        <taxon>Mortierellomycetes</taxon>
        <taxon>Mortierellales</taxon>
        <taxon>Mortierellaceae</taxon>
        <taxon>Podila</taxon>
    </lineage>
</organism>
<evidence type="ECO:0000256" key="1">
    <source>
        <dbReference type="SAM" id="MobiDB-lite"/>
    </source>
</evidence>
<dbReference type="EMBL" id="KN042432">
    <property type="protein sequence ID" value="KFH62289.1"/>
    <property type="molecule type" value="Genomic_DNA"/>
</dbReference>
<accession>A0A086TK12</accession>
<dbReference type="OrthoDB" id="2436875at2759"/>
<protein>
    <submittedName>
        <fullName evidence="2">Uncharacterized protein</fullName>
    </submittedName>
</protein>
<dbReference type="AlphaFoldDB" id="A0A086TK12"/>
<feature type="compositionally biased region" description="Polar residues" evidence="1">
    <location>
        <begin position="140"/>
        <end position="156"/>
    </location>
</feature>
<proteinExistence type="predicted"/>
<evidence type="ECO:0000313" key="3">
    <source>
        <dbReference type="Proteomes" id="UP000243308"/>
    </source>
</evidence>
<reference evidence="2 3" key="1">
    <citation type="submission" date="2011-02" db="EMBL/GenBank/DDBJ databases">
        <title>The Genome Sequence of Mortierella verticillata NRRL 6337.</title>
        <authorList>
            <consortium name="The Broad Institute Genome Sequencing Platform"/>
            <person name="Russ C."/>
            <person name="Cuomo C."/>
            <person name="Burger G."/>
            <person name="Gray M.W."/>
            <person name="Holland P.W.H."/>
            <person name="King N."/>
            <person name="Lang F.B.F."/>
            <person name="Roger A.J."/>
            <person name="Ruiz-Trillo I."/>
            <person name="Young S.K."/>
            <person name="Zeng Q."/>
            <person name="Gargeya S."/>
            <person name="Alvarado L."/>
            <person name="Berlin A."/>
            <person name="Chapman S.B."/>
            <person name="Chen Z."/>
            <person name="Freedman E."/>
            <person name="Gellesch M."/>
            <person name="Goldberg J."/>
            <person name="Griggs A."/>
            <person name="Gujja S."/>
            <person name="Heilman E."/>
            <person name="Heiman D."/>
            <person name="Howarth C."/>
            <person name="Mehta T."/>
            <person name="Neiman D."/>
            <person name="Pearson M."/>
            <person name="Roberts A."/>
            <person name="Saif S."/>
            <person name="Shea T."/>
            <person name="Shenoy N."/>
            <person name="Sisk P."/>
            <person name="Stolte C."/>
            <person name="Sykes S."/>
            <person name="White J."/>
            <person name="Yandava C."/>
            <person name="Haas B."/>
            <person name="Nusbaum C."/>
            <person name="Birren B."/>
        </authorList>
    </citation>
    <scope>NUCLEOTIDE SEQUENCE [LARGE SCALE GENOMIC DNA]</scope>
    <source>
        <strain evidence="2 3">NRRL 6337</strain>
    </source>
</reference>
<sequence length="335" mass="36566">MSTTITYPSFKPTFAPYHSTFTTPTTPTKPSSYKRRVRFTFGYNNNKDGDNASTRSSLSSSPSSPTLSFDQHFHKHSSGAFLDIVEKEKDSSPSTTTTTAPTAPDLIPTRTSSITSSSVPYSPTSHTFTPVPFTPTPSSRCSSMNSGVSFTSSLNHRTMPRPQHQATSSTENRNKRSHSPPATSRSSSPAHDLDTPSSKESQMRSAFLSSPPVRSCVTRRKICPIPSKGAASLITKCCPLSSINLDKRRWSNDSTRGLNGAFLIEDYESFRGTQSPSSPSHTFAKTKTNTKAVSHHGYLESPSCFESSVSLSLTEVSTSKKRCKTLSLFKFMKKA</sequence>
<feature type="compositionally biased region" description="Polar residues" evidence="1">
    <location>
        <begin position="195"/>
        <end position="208"/>
    </location>
</feature>
<feature type="compositionally biased region" description="Low complexity" evidence="1">
    <location>
        <begin position="179"/>
        <end position="190"/>
    </location>
</feature>
<feature type="region of interest" description="Disordered" evidence="1">
    <location>
        <begin position="88"/>
        <end position="210"/>
    </location>
</feature>
<evidence type="ECO:0000313" key="2">
    <source>
        <dbReference type="EMBL" id="KFH62289.1"/>
    </source>
</evidence>
<feature type="region of interest" description="Disordered" evidence="1">
    <location>
        <begin position="42"/>
        <end position="71"/>
    </location>
</feature>
<keyword evidence="3" id="KW-1185">Reference proteome</keyword>
<name>A0A086TK12_9FUNG</name>
<feature type="compositionally biased region" description="Low complexity" evidence="1">
    <location>
        <begin position="92"/>
        <end position="139"/>
    </location>
</feature>